<dbReference type="CDD" id="cd02440">
    <property type="entry name" value="AdoMet_MTases"/>
    <property type="match status" value="1"/>
</dbReference>
<dbReference type="Gene3D" id="3.40.50.150">
    <property type="entry name" value="Vaccinia Virus protein VP39"/>
    <property type="match status" value="1"/>
</dbReference>
<sequence>MHRVCPVCGSNAVSRALEAKDHTVSKQTFEIWGCQDCSFRFTQAVPSPENIGKYYKSDTYVSHSNTKKGLVNRLYHAVRKRTLKQKLALVRQATGQMEGNLLDVGAGTGAFASVMQAAGWKVTGLEPDQDARHNALRDYQMKLEDLSHLFDLNGDTYDGITLWHVLEHVHQLHEYLDTFKRILTPDGSLIIAVPNYTSFDAQYYGRDWAAWDVPRHLWHFSPKSMEVLMKKHGLRVIQMLPMKFDSYYVSMLSEGYRHGKGNLFRAFLEGLNSNRKAAGDPKKFSSVIYIIKKADV</sequence>
<keyword evidence="1" id="KW-0808">Transferase</keyword>
<accession>A0A1H3Y608</accession>
<dbReference type="GO" id="GO:0032259">
    <property type="term" value="P:methylation"/>
    <property type="evidence" value="ECO:0007669"/>
    <property type="project" value="UniProtKB-KW"/>
</dbReference>
<proteinExistence type="predicted"/>
<protein>
    <submittedName>
        <fullName evidence="1">Methyltransferase domain-containing protein</fullName>
    </submittedName>
</protein>
<dbReference type="Pfam" id="PF13489">
    <property type="entry name" value="Methyltransf_23"/>
    <property type="match status" value="1"/>
</dbReference>
<dbReference type="PANTHER" id="PTHR43861:SF6">
    <property type="entry name" value="METHYLTRANSFERASE TYPE 11"/>
    <property type="match status" value="1"/>
</dbReference>
<dbReference type="PANTHER" id="PTHR43861">
    <property type="entry name" value="TRANS-ACONITATE 2-METHYLTRANSFERASE-RELATED"/>
    <property type="match status" value="1"/>
</dbReference>
<reference evidence="1 2" key="1">
    <citation type="submission" date="2016-10" db="EMBL/GenBank/DDBJ databases">
        <authorList>
            <person name="de Groot N.N."/>
        </authorList>
    </citation>
    <scope>NUCLEOTIDE SEQUENCE [LARGE SCALE GENOMIC DNA]</scope>
    <source>
        <strain evidence="1 2">Vu-144</strain>
    </source>
</reference>
<evidence type="ECO:0000313" key="2">
    <source>
        <dbReference type="Proteomes" id="UP000199041"/>
    </source>
</evidence>
<gene>
    <name evidence="1" type="ORF">SAMN05192529_10789</name>
</gene>
<keyword evidence="1" id="KW-0489">Methyltransferase</keyword>
<dbReference type="SUPFAM" id="SSF53335">
    <property type="entry name" value="S-adenosyl-L-methionine-dependent methyltransferases"/>
    <property type="match status" value="1"/>
</dbReference>
<dbReference type="GO" id="GO:0008168">
    <property type="term" value="F:methyltransferase activity"/>
    <property type="evidence" value="ECO:0007669"/>
    <property type="project" value="UniProtKB-KW"/>
</dbReference>
<organism evidence="1 2">
    <name type="scientific">Arachidicoccus rhizosphaerae</name>
    <dbReference type="NCBI Taxonomy" id="551991"/>
    <lineage>
        <taxon>Bacteria</taxon>
        <taxon>Pseudomonadati</taxon>
        <taxon>Bacteroidota</taxon>
        <taxon>Chitinophagia</taxon>
        <taxon>Chitinophagales</taxon>
        <taxon>Chitinophagaceae</taxon>
        <taxon>Arachidicoccus</taxon>
    </lineage>
</organism>
<dbReference type="Proteomes" id="UP000199041">
    <property type="component" value="Unassembled WGS sequence"/>
</dbReference>
<dbReference type="EMBL" id="FNQY01000007">
    <property type="protein sequence ID" value="SEA06288.1"/>
    <property type="molecule type" value="Genomic_DNA"/>
</dbReference>
<dbReference type="AlphaFoldDB" id="A0A1H3Y608"/>
<keyword evidence="2" id="KW-1185">Reference proteome</keyword>
<dbReference type="InterPro" id="IPR029063">
    <property type="entry name" value="SAM-dependent_MTases_sf"/>
</dbReference>
<evidence type="ECO:0000313" key="1">
    <source>
        <dbReference type="EMBL" id="SEA06288.1"/>
    </source>
</evidence>
<dbReference type="STRING" id="551991.SAMN05192529_10789"/>
<name>A0A1H3Y608_9BACT</name>